<keyword evidence="7" id="KW-0067">ATP-binding</keyword>
<dbReference type="PANTHER" id="PTHR48041">
    <property type="entry name" value="ABC TRANSPORTER G FAMILY MEMBER 28"/>
    <property type="match status" value="1"/>
</dbReference>
<evidence type="ECO:0000256" key="2">
    <source>
        <dbReference type="ARBA" id="ARBA00022448"/>
    </source>
</evidence>
<keyword evidence="4 17" id="KW-0812">Transmembrane</keyword>
<dbReference type="AlphaFoldDB" id="A0AAW1YL31"/>
<keyword evidence="5" id="KW-0547">Nucleotide-binding</keyword>
<keyword evidence="6" id="KW-0378">Hydrolase</keyword>
<evidence type="ECO:0000313" key="19">
    <source>
        <dbReference type="EMBL" id="KAK9949299.1"/>
    </source>
</evidence>
<evidence type="ECO:0000256" key="5">
    <source>
        <dbReference type="ARBA" id="ARBA00022741"/>
    </source>
</evidence>
<dbReference type="InterPro" id="IPR050352">
    <property type="entry name" value="ABCG_transporters"/>
</dbReference>
<comment type="subunit">
    <text evidence="13">Heterodimerizes with STR; the resulting transporter is located in the peri-arbuscular membrane.</text>
</comment>
<keyword evidence="10 17" id="KW-0472">Membrane</keyword>
<feature type="compositionally biased region" description="Polar residues" evidence="16">
    <location>
        <begin position="407"/>
        <end position="437"/>
    </location>
</feature>
<dbReference type="SMART" id="SM00382">
    <property type="entry name" value="AAA"/>
    <property type="match status" value="1"/>
</dbReference>
<dbReference type="EMBL" id="JBEDUW010000001">
    <property type="protein sequence ID" value="KAK9949299.1"/>
    <property type="molecule type" value="Genomic_DNA"/>
</dbReference>
<evidence type="ECO:0000256" key="15">
    <source>
        <dbReference type="ARBA" id="ARBA00079341"/>
    </source>
</evidence>
<evidence type="ECO:0000256" key="12">
    <source>
        <dbReference type="ARBA" id="ARBA00061310"/>
    </source>
</evidence>
<dbReference type="CDD" id="cd03213">
    <property type="entry name" value="ABCG_EPDR"/>
    <property type="match status" value="1"/>
</dbReference>
<evidence type="ECO:0000256" key="11">
    <source>
        <dbReference type="ARBA" id="ARBA00023180"/>
    </source>
</evidence>
<feature type="transmembrane region" description="Helical" evidence="17">
    <location>
        <begin position="620"/>
        <end position="641"/>
    </location>
</feature>
<organism evidence="19 20">
    <name type="scientific">Rubus argutus</name>
    <name type="common">Southern blackberry</name>
    <dbReference type="NCBI Taxonomy" id="59490"/>
    <lineage>
        <taxon>Eukaryota</taxon>
        <taxon>Viridiplantae</taxon>
        <taxon>Streptophyta</taxon>
        <taxon>Embryophyta</taxon>
        <taxon>Tracheophyta</taxon>
        <taxon>Spermatophyta</taxon>
        <taxon>Magnoliopsida</taxon>
        <taxon>eudicotyledons</taxon>
        <taxon>Gunneridae</taxon>
        <taxon>Pentapetalae</taxon>
        <taxon>rosids</taxon>
        <taxon>fabids</taxon>
        <taxon>Rosales</taxon>
        <taxon>Rosaceae</taxon>
        <taxon>Rosoideae</taxon>
        <taxon>Rosoideae incertae sedis</taxon>
        <taxon>Rubus</taxon>
    </lineage>
</organism>
<feature type="region of interest" description="Disordered" evidence="16">
    <location>
        <begin position="391"/>
        <end position="453"/>
    </location>
</feature>
<dbReference type="GO" id="GO:0016887">
    <property type="term" value="F:ATP hydrolysis activity"/>
    <property type="evidence" value="ECO:0007669"/>
    <property type="project" value="InterPro"/>
</dbReference>
<feature type="transmembrane region" description="Helical" evidence="17">
    <location>
        <begin position="516"/>
        <end position="538"/>
    </location>
</feature>
<dbReference type="InterPro" id="IPR003439">
    <property type="entry name" value="ABC_transporter-like_ATP-bd"/>
</dbReference>
<dbReference type="Pfam" id="PF01061">
    <property type="entry name" value="ABC2_membrane"/>
    <property type="match status" value="1"/>
</dbReference>
<evidence type="ECO:0000256" key="16">
    <source>
        <dbReference type="SAM" id="MobiDB-lite"/>
    </source>
</evidence>
<dbReference type="Pfam" id="PF00005">
    <property type="entry name" value="ABC_tran"/>
    <property type="match status" value="1"/>
</dbReference>
<dbReference type="Proteomes" id="UP001457282">
    <property type="component" value="Unassembled WGS sequence"/>
</dbReference>
<protein>
    <recommendedName>
        <fullName evidence="14">ABC transporter G family member STR2</fullName>
    </recommendedName>
    <alternativeName>
        <fullName evidence="15">Protein STUNTED ARBUSCULE 2</fullName>
    </alternativeName>
</protein>
<evidence type="ECO:0000256" key="7">
    <source>
        <dbReference type="ARBA" id="ARBA00022840"/>
    </source>
</evidence>
<dbReference type="PROSITE" id="PS50893">
    <property type="entry name" value="ABC_TRANSPORTER_2"/>
    <property type="match status" value="1"/>
</dbReference>
<dbReference type="InterPro" id="IPR003593">
    <property type="entry name" value="AAA+_ATPase"/>
</dbReference>
<feature type="domain" description="ABC transporter" evidence="18">
    <location>
        <begin position="29"/>
        <end position="279"/>
    </location>
</feature>
<dbReference type="GO" id="GO:0140359">
    <property type="term" value="F:ABC-type transporter activity"/>
    <property type="evidence" value="ECO:0007669"/>
    <property type="project" value="InterPro"/>
</dbReference>
<keyword evidence="8" id="KW-1278">Translocase</keyword>
<evidence type="ECO:0000256" key="3">
    <source>
        <dbReference type="ARBA" id="ARBA00022475"/>
    </source>
</evidence>
<evidence type="ECO:0000256" key="17">
    <source>
        <dbReference type="SAM" id="Phobius"/>
    </source>
</evidence>
<evidence type="ECO:0000259" key="18">
    <source>
        <dbReference type="PROSITE" id="PS50893"/>
    </source>
</evidence>
<accession>A0AAW1YL31</accession>
<comment type="subcellular location">
    <subcellularLocation>
        <location evidence="1">Cell membrane</location>
        <topology evidence="1">Multi-pass membrane protein</topology>
    </subcellularLocation>
</comment>
<dbReference type="FunFam" id="3.40.50.300:FF:001556">
    <property type="entry name" value="ABC transporter G family member 6"/>
    <property type="match status" value="1"/>
</dbReference>
<gene>
    <name evidence="19" type="ORF">M0R45_004831</name>
</gene>
<keyword evidence="2" id="KW-0813">Transport</keyword>
<dbReference type="Gene3D" id="3.40.50.300">
    <property type="entry name" value="P-loop containing nucleotide triphosphate hydrolases"/>
    <property type="match status" value="1"/>
</dbReference>
<dbReference type="InterPro" id="IPR013525">
    <property type="entry name" value="ABC2_TM"/>
</dbReference>
<evidence type="ECO:0000256" key="6">
    <source>
        <dbReference type="ARBA" id="ARBA00022801"/>
    </source>
</evidence>
<keyword evidence="11" id="KW-0325">Glycoprotein</keyword>
<evidence type="ECO:0000256" key="8">
    <source>
        <dbReference type="ARBA" id="ARBA00022967"/>
    </source>
</evidence>
<comment type="caution">
    <text evidence="19">The sequence shown here is derived from an EMBL/GenBank/DDBJ whole genome shotgun (WGS) entry which is preliminary data.</text>
</comment>
<evidence type="ECO:0000313" key="20">
    <source>
        <dbReference type="Proteomes" id="UP001457282"/>
    </source>
</evidence>
<dbReference type="InterPro" id="IPR017871">
    <property type="entry name" value="ABC_transporter-like_CS"/>
</dbReference>
<evidence type="ECO:0000256" key="10">
    <source>
        <dbReference type="ARBA" id="ARBA00023136"/>
    </source>
</evidence>
<comment type="similarity">
    <text evidence="12">Belongs to the ABC transporter superfamily. ABCG family. Stunted arbuscule (STR) subfamily.</text>
</comment>
<evidence type="ECO:0000256" key="9">
    <source>
        <dbReference type="ARBA" id="ARBA00022989"/>
    </source>
</evidence>
<dbReference type="GO" id="GO:0009610">
    <property type="term" value="P:response to symbiotic fungus"/>
    <property type="evidence" value="ECO:0007669"/>
    <property type="project" value="UniProtKB-ARBA"/>
</dbReference>
<dbReference type="InterPro" id="IPR027417">
    <property type="entry name" value="P-loop_NTPase"/>
</dbReference>
<feature type="transmembrane region" description="Helical" evidence="17">
    <location>
        <begin position="714"/>
        <end position="735"/>
    </location>
</feature>
<name>A0AAW1YL31_RUBAR</name>
<feature type="region of interest" description="Disordered" evidence="16">
    <location>
        <begin position="324"/>
        <end position="349"/>
    </location>
</feature>
<feature type="transmembrane region" description="Helical" evidence="17">
    <location>
        <begin position="484"/>
        <end position="504"/>
    </location>
</feature>
<evidence type="ECO:0000256" key="1">
    <source>
        <dbReference type="ARBA" id="ARBA00004651"/>
    </source>
</evidence>
<dbReference type="PANTHER" id="PTHR48041:SF20">
    <property type="entry name" value="ABC TRANSPORTER G FAMILY MEMBER STR2"/>
    <property type="match status" value="1"/>
</dbReference>
<sequence length="741" mass="83126">MAYRPNDHPRRETVIDIGRPKPANFTGGLEFTSLTYTVTKKTKVEGKWLKQEVDLLHKITGFAPKGCITAVMGPSGAGKSTFLDGVAGRIASGSLKGRVSLDGKQTSPSIIKRTSAYIMQDDRLFPTLTVYETLMFAADFRLGPISTADKKQRVEKLIQQLGLSSARNTYIGDEGTRGVSGGERRRVSIGVDIIHGPALLFLDEPTSGLDSTSAHSVIEKVHHIARSGSTVILTIHQPSARIQLLLDHMIILARGQLMYQGSPKDVSLHLGRMGQKVHKEESPVEHLIDIIQEYDQSEHGVEALAEFARTGVKPPRLAEGDVSISTILPTPTPPRRNGRGNDLGFQKNGKRLPLQTSTHVTNDFDHSVRSPYNTSRSWTAGNSGVMETLHRFTPSRKPKDNKMKSPLSASPGYNYSSEIIQNTPTPHSSDYTVNENDYLTPEHDPNSSSSHHHLAPKFSNSFLPETWILMRRNFKNIRRTPELFLSRLFVLTFMGFLMATMFKNPPSSTQGITNRLSFFIFTVCLFFFSSNDAVPAFIQERFIFVRETAHNAYRASSYTIAGLITYLPFLALQASVYAGIVWYALKLRGPFLYFLVVLYVSLLSTNSFVVFVSSVVPNYILGYAAVIAFTALFFLFCGYFLNSHDIPKYWKWMNYVSTMTYPYEGLIMNQYQTNESFGQNPNGTSITGFQILNSLNINYGGGETLSSVKKWEKIYIMLGWTVLYRILFYLVIRFFSKNQRT</sequence>
<evidence type="ECO:0000256" key="4">
    <source>
        <dbReference type="ARBA" id="ARBA00022692"/>
    </source>
</evidence>
<proteinExistence type="inferred from homology"/>
<dbReference type="SUPFAM" id="SSF52540">
    <property type="entry name" value="P-loop containing nucleoside triphosphate hydrolases"/>
    <property type="match status" value="1"/>
</dbReference>
<reference evidence="19 20" key="1">
    <citation type="journal article" date="2023" name="G3 (Bethesda)">
        <title>A chromosome-length genome assembly and annotation of blackberry (Rubus argutus, cv. 'Hillquist').</title>
        <authorList>
            <person name="Bruna T."/>
            <person name="Aryal R."/>
            <person name="Dudchenko O."/>
            <person name="Sargent D.J."/>
            <person name="Mead D."/>
            <person name="Buti M."/>
            <person name="Cavallini A."/>
            <person name="Hytonen T."/>
            <person name="Andres J."/>
            <person name="Pham M."/>
            <person name="Weisz D."/>
            <person name="Mascagni F."/>
            <person name="Usai G."/>
            <person name="Natali L."/>
            <person name="Bassil N."/>
            <person name="Fernandez G.E."/>
            <person name="Lomsadze A."/>
            <person name="Armour M."/>
            <person name="Olukolu B."/>
            <person name="Poorten T."/>
            <person name="Britton C."/>
            <person name="Davik J."/>
            <person name="Ashrafi H."/>
            <person name="Aiden E.L."/>
            <person name="Borodovsky M."/>
            <person name="Worthington M."/>
        </authorList>
    </citation>
    <scope>NUCLEOTIDE SEQUENCE [LARGE SCALE GENOMIC DNA]</scope>
    <source>
        <strain evidence="19">PI 553951</strain>
    </source>
</reference>
<feature type="transmembrane region" description="Helical" evidence="17">
    <location>
        <begin position="592"/>
        <end position="614"/>
    </location>
</feature>
<keyword evidence="20" id="KW-1185">Reference proteome</keyword>
<dbReference type="PROSITE" id="PS00211">
    <property type="entry name" value="ABC_TRANSPORTER_1"/>
    <property type="match status" value="1"/>
</dbReference>
<dbReference type="GO" id="GO:0005524">
    <property type="term" value="F:ATP binding"/>
    <property type="evidence" value="ECO:0007669"/>
    <property type="project" value="UniProtKB-KW"/>
</dbReference>
<keyword evidence="9 17" id="KW-1133">Transmembrane helix</keyword>
<evidence type="ECO:0000256" key="14">
    <source>
        <dbReference type="ARBA" id="ARBA00071994"/>
    </source>
</evidence>
<feature type="transmembrane region" description="Helical" evidence="17">
    <location>
        <begin position="558"/>
        <end position="585"/>
    </location>
</feature>
<keyword evidence="3" id="KW-1003">Cell membrane</keyword>
<evidence type="ECO:0000256" key="13">
    <source>
        <dbReference type="ARBA" id="ARBA00062868"/>
    </source>
</evidence>
<dbReference type="GO" id="GO:0005886">
    <property type="term" value="C:plasma membrane"/>
    <property type="evidence" value="ECO:0007669"/>
    <property type="project" value="UniProtKB-SubCell"/>
</dbReference>